<keyword evidence="1" id="KW-0472">Membrane</keyword>
<name>A0A2M7XDV0_9BACT</name>
<keyword evidence="1" id="KW-0812">Transmembrane</keyword>
<dbReference type="Proteomes" id="UP000229385">
    <property type="component" value="Unassembled WGS sequence"/>
</dbReference>
<feature type="transmembrane region" description="Helical" evidence="1">
    <location>
        <begin position="81"/>
        <end position="99"/>
    </location>
</feature>
<evidence type="ECO:0000256" key="1">
    <source>
        <dbReference type="SAM" id="Phobius"/>
    </source>
</evidence>
<evidence type="ECO:0000313" key="3">
    <source>
        <dbReference type="Proteomes" id="UP000229385"/>
    </source>
</evidence>
<feature type="transmembrane region" description="Helical" evidence="1">
    <location>
        <begin position="7"/>
        <end position="28"/>
    </location>
</feature>
<proteinExistence type="predicted"/>
<protein>
    <submittedName>
        <fullName evidence="2">Uncharacterized protein</fullName>
    </submittedName>
</protein>
<feature type="transmembrane region" description="Helical" evidence="1">
    <location>
        <begin position="105"/>
        <end position="122"/>
    </location>
</feature>
<dbReference type="AlphaFoldDB" id="A0A2M7XDV0"/>
<sequence>MNFKTFLIIMGVASAVAWIAWLVVVNAIDPTRSGLLGFILFYGSLASALLGTLSVAGVLIRIWLKKDEILVRMSARSFRQALLLTVLFIGGLVLSGLGLLRWWTLVLFILIVSIFEMIFLSLKKK</sequence>
<comment type="caution">
    <text evidence="2">The sequence shown here is derived from an EMBL/GenBank/DDBJ whole genome shotgun (WGS) entry which is preliminary data.</text>
</comment>
<dbReference type="EMBL" id="PFWU01000012">
    <property type="protein sequence ID" value="PJA46057.1"/>
    <property type="molecule type" value="Genomic_DNA"/>
</dbReference>
<feature type="transmembrane region" description="Helical" evidence="1">
    <location>
        <begin position="34"/>
        <end position="60"/>
    </location>
</feature>
<accession>A0A2M7XDV0</accession>
<gene>
    <name evidence="2" type="ORF">CO174_01140</name>
</gene>
<organism evidence="2 3">
    <name type="scientific">Candidatus Uhrbacteria bacterium CG_4_9_14_3_um_filter_50_9</name>
    <dbReference type="NCBI Taxonomy" id="1975035"/>
    <lineage>
        <taxon>Bacteria</taxon>
        <taxon>Candidatus Uhriibacteriota</taxon>
    </lineage>
</organism>
<reference evidence="3" key="1">
    <citation type="submission" date="2017-09" db="EMBL/GenBank/DDBJ databases">
        <title>Depth-based differentiation of microbial function through sediment-hosted aquifers and enrichment of novel symbionts in the deep terrestrial subsurface.</title>
        <authorList>
            <person name="Probst A.J."/>
            <person name="Ladd B."/>
            <person name="Jarett J.K."/>
            <person name="Geller-Mcgrath D.E."/>
            <person name="Sieber C.M.K."/>
            <person name="Emerson J.B."/>
            <person name="Anantharaman K."/>
            <person name="Thomas B.C."/>
            <person name="Malmstrom R."/>
            <person name="Stieglmeier M."/>
            <person name="Klingl A."/>
            <person name="Woyke T."/>
            <person name="Ryan C.M."/>
            <person name="Banfield J.F."/>
        </authorList>
    </citation>
    <scope>NUCLEOTIDE SEQUENCE [LARGE SCALE GENOMIC DNA]</scope>
</reference>
<evidence type="ECO:0000313" key="2">
    <source>
        <dbReference type="EMBL" id="PJA46057.1"/>
    </source>
</evidence>
<keyword evidence="1" id="KW-1133">Transmembrane helix</keyword>